<comment type="caution">
    <text evidence="1">The sequence shown here is derived from an EMBL/GenBank/DDBJ whole genome shotgun (WGS) entry which is preliminary data.</text>
</comment>
<accession>A0A936TCY7</accession>
<reference evidence="1 2" key="1">
    <citation type="submission" date="2020-10" db="EMBL/GenBank/DDBJ databases">
        <title>Connecting structure to function with the recovery of over 1000 high-quality activated sludge metagenome-assembled genomes encoding full-length rRNA genes using long-read sequencing.</title>
        <authorList>
            <person name="Singleton C.M."/>
            <person name="Petriglieri F."/>
            <person name="Kristensen J.M."/>
            <person name="Kirkegaard R.H."/>
            <person name="Michaelsen T.Y."/>
            <person name="Andersen M.H."/>
            <person name="Karst S.M."/>
            <person name="Dueholm M.S."/>
            <person name="Nielsen P.H."/>
            <person name="Albertsen M."/>
        </authorList>
    </citation>
    <scope>NUCLEOTIDE SEQUENCE [LARGE SCALE GENOMIC DNA]</scope>
    <source>
        <strain evidence="1">Lyne_18-Q3-R50-59_MAXAC.006</strain>
    </source>
</reference>
<dbReference type="EMBL" id="JADJZA010000005">
    <property type="protein sequence ID" value="MBK9296758.1"/>
    <property type="molecule type" value="Genomic_DNA"/>
</dbReference>
<gene>
    <name evidence="1" type="ORF">IPN02_07925</name>
</gene>
<proteinExistence type="predicted"/>
<protein>
    <submittedName>
        <fullName evidence="1">Uncharacterized protein</fullName>
    </submittedName>
</protein>
<sequence length="149" mass="16753">MSKNQSCVNTCEHYEERSRHGARAHHREGSDVCKQCAAAAAAAGRISRHGFDPWVEATGAPTWPVEPLREYVASLHDFNWQLMPEWLERRLYRDENMTDRVADQCATWFGVPPQSVWLDWNEPVNTSDPTLDSVLASIDPALFEAAAAA</sequence>
<organism evidence="1 2">
    <name type="scientific">Candidatus Neomicrothrix subdominans</name>
    <dbReference type="NCBI Taxonomy" id="2954438"/>
    <lineage>
        <taxon>Bacteria</taxon>
        <taxon>Bacillati</taxon>
        <taxon>Actinomycetota</taxon>
        <taxon>Acidimicrobiia</taxon>
        <taxon>Acidimicrobiales</taxon>
        <taxon>Microthrixaceae</taxon>
        <taxon>Candidatus Neomicrothrix</taxon>
    </lineage>
</organism>
<name>A0A936TCY7_9ACTN</name>
<evidence type="ECO:0000313" key="2">
    <source>
        <dbReference type="Proteomes" id="UP000727993"/>
    </source>
</evidence>
<dbReference type="Proteomes" id="UP000727993">
    <property type="component" value="Unassembled WGS sequence"/>
</dbReference>
<evidence type="ECO:0000313" key="1">
    <source>
        <dbReference type="EMBL" id="MBK9296758.1"/>
    </source>
</evidence>
<dbReference type="AlphaFoldDB" id="A0A936TCY7"/>